<name>A0A8X6FUW1_TRICU</name>
<keyword evidence="2" id="KW-1185">Reference proteome</keyword>
<dbReference type="EMBL" id="BMAO01023476">
    <property type="protein sequence ID" value="GFQ88947.1"/>
    <property type="molecule type" value="Genomic_DNA"/>
</dbReference>
<evidence type="ECO:0000313" key="2">
    <source>
        <dbReference type="Proteomes" id="UP000887116"/>
    </source>
</evidence>
<proteinExistence type="predicted"/>
<keyword evidence="1" id="KW-0695">RNA-directed DNA polymerase</keyword>
<dbReference type="GO" id="GO:0008270">
    <property type="term" value="F:zinc ion binding"/>
    <property type="evidence" value="ECO:0007669"/>
    <property type="project" value="InterPro"/>
</dbReference>
<comment type="caution">
    <text evidence="1">The sequence shown here is derived from an EMBL/GenBank/DDBJ whole genome shotgun (WGS) entry which is preliminary data.</text>
</comment>
<protein>
    <submittedName>
        <fullName evidence="1">Putative RNA-directed DNA polymerase from transposon X-element</fullName>
    </submittedName>
</protein>
<reference evidence="1" key="1">
    <citation type="submission" date="2020-07" db="EMBL/GenBank/DDBJ databases">
        <title>Multicomponent nature underlies the extraordinary mechanical properties of spider dragline silk.</title>
        <authorList>
            <person name="Kono N."/>
            <person name="Nakamura H."/>
            <person name="Mori M."/>
            <person name="Yoshida Y."/>
            <person name="Ohtoshi R."/>
            <person name="Malay A.D."/>
            <person name="Moran D.A.P."/>
            <person name="Tomita M."/>
            <person name="Numata K."/>
            <person name="Arakawa K."/>
        </authorList>
    </citation>
    <scope>NUCLEOTIDE SEQUENCE</scope>
</reference>
<evidence type="ECO:0000313" key="1">
    <source>
        <dbReference type="EMBL" id="GFQ88947.1"/>
    </source>
</evidence>
<keyword evidence="1" id="KW-0808">Transferase</keyword>
<dbReference type="GO" id="GO:0003964">
    <property type="term" value="F:RNA-directed DNA polymerase activity"/>
    <property type="evidence" value="ECO:0007669"/>
    <property type="project" value="UniProtKB-KW"/>
</dbReference>
<dbReference type="GO" id="GO:0003676">
    <property type="term" value="F:nucleic acid binding"/>
    <property type="evidence" value="ECO:0007669"/>
    <property type="project" value="InterPro"/>
</dbReference>
<dbReference type="Proteomes" id="UP000887116">
    <property type="component" value="Unassembled WGS sequence"/>
</dbReference>
<gene>
    <name evidence="1" type="primary">X975_11654</name>
    <name evidence="1" type="ORF">TNCT_698701</name>
</gene>
<dbReference type="InterPro" id="IPR036875">
    <property type="entry name" value="Znf_CCHC_sf"/>
</dbReference>
<accession>A0A8X6FUW1</accession>
<keyword evidence="1" id="KW-0548">Nucleotidyltransferase</keyword>
<dbReference type="SUPFAM" id="SSF57756">
    <property type="entry name" value="Retrovirus zinc finger-like domains"/>
    <property type="match status" value="1"/>
</dbReference>
<dbReference type="OrthoDB" id="8061888at2759"/>
<dbReference type="AlphaFoldDB" id="A0A8X6FUW1"/>
<sequence>MIRRDGQLLNAKHLILTFSTPHQLQSVKMAHIHCPVQTYIPNALRYFQCQQYGHSKNVCRGQTACPRCSEIGYVSVDCTKKEQCVNSKGEHPSYSRSCPDWLKEKEITAVKTARMRCSSGDFPEEYHNNASGVVTIVYDGMQMVTG</sequence>
<organism evidence="1 2">
    <name type="scientific">Trichonephila clavata</name>
    <name type="common">Joro spider</name>
    <name type="synonym">Nephila clavata</name>
    <dbReference type="NCBI Taxonomy" id="2740835"/>
    <lineage>
        <taxon>Eukaryota</taxon>
        <taxon>Metazoa</taxon>
        <taxon>Ecdysozoa</taxon>
        <taxon>Arthropoda</taxon>
        <taxon>Chelicerata</taxon>
        <taxon>Arachnida</taxon>
        <taxon>Araneae</taxon>
        <taxon>Araneomorphae</taxon>
        <taxon>Entelegynae</taxon>
        <taxon>Araneoidea</taxon>
        <taxon>Nephilidae</taxon>
        <taxon>Trichonephila</taxon>
    </lineage>
</organism>